<dbReference type="EMBL" id="CDHN01000002">
    <property type="protein sequence ID" value="CEJ89203.1"/>
    <property type="molecule type" value="Genomic_DNA"/>
</dbReference>
<evidence type="ECO:0000259" key="2">
    <source>
        <dbReference type="Pfam" id="PF25484"/>
    </source>
</evidence>
<feature type="chain" id="PRO_5001990218" description="DUF7907 domain-containing protein" evidence="1">
    <location>
        <begin position="23"/>
        <end position="191"/>
    </location>
</feature>
<dbReference type="AlphaFoldDB" id="A0A0A1TG60"/>
<keyword evidence="1" id="KW-0732">Signal</keyword>
<dbReference type="HOGENOM" id="CLU_102302_0_0_1"/>
<feature type="signal peptide" evidence="1">
    <location>
        <begin position="1"/>
        <end position="22"/>
    </location>
</feature>
<feature type="domain" description="DUF7907" evidence="2">
    <location>
        <begin position="25"/>
        <end position="174"/>
    </location>
</feature>
<accession>A0A0A1TG60</accession>
<proteinExistence type="predicted"/>
<name>A0A0A1TG60_9HYPO</name>
<evidence type="ECO:0000313" key="3">
    <source>
        <dbReference type="EMBL" id="CEJ89203.1"/>
    </source>
</evidence>
<gene>
    <name evidence="3" type="ORF">VHEMI05060</name>
</gene>
<sequence length="191" mass="19209">MYAKTALIAALAGAATAAPALSQATQVHLKIQTLNGKDFASGPVNGHYLTAFHTGAGLNVVGTTDDKSRAPTFYNHGKDGHASISADLGTPPTPFGLDVPAYTVDGTAATLNAGAGKDGLATSDGKLEGALWAICDKQVAPIGQQKALYLFNVRGGQTKPLPADCIAVDIVAECAGNAAGVAPDSKATACF</sequence>
<evidence type="ECO:0000313" key="4">
    <source>
        <dbReference type="Proteomes" id="UP000039046"/>
    </source>
</evidence>
<dbReference type="Proteomes" id="UP000039046">
    <property type="component" value="Unassembled WGS sequence"/>
</dbReference>
<dbReference type="InterPro" id="IPR057229">
    <property type="entry name" value="DUF7907"/>
</dbReference>
<organism evidence="3 4">
    <name type="scientific">[Torrubiella] hemipterigena</name>
    <dbReference type="NCBI Taxonomy" id="1531966"/>
    <lineage>
        <taxon>Eukaryota</taxon>
        <taxon>Fungi</taxon>
        <taxon>Dikarya</taxon>
        <taxon>Ascomycota</taxon>
        <taxon>Pezizomycotina</taxon>
        <taxon>Sordariomycetes</taxon>
        <taxon>Hypocreomycetidae</taxon>
        <taxon>Hypocreales</taxon>
        <taxon>Clavicipitaceae</taxon>
        <taxon>Clavicipitaceae incertae sedis</taxon>
        <taxon>'Torrubiella' clade</taxon>
    </lineage>
</organism>
<reference evidence="3 4" key="1">
    <citation type="journal article" date="2015" name="Genome Announc.">
        <title>Draft Genome Sequence and Gene Annotation of the Entomopathogenic Fungus Verticillium hemipterigenum.</title>
        <authorList>
            <person name="Horn F."/>
            <person name="Habel A."/>
            <person name="Scharf D.H."/>
            <person name="Dworschak J."/>
            <person name="Brakhage A.A."/>
            <person name="Guthke R."/>
            <person name="Hertweck C."/>
            <person name="Linde J."/>
        </authorList>
    </citation>
    <scope>NUCLEOTIDE SEQUENCE [LARGE SCALE GENOMIC DNA]</scope>
</reference>
<evidence type="ECO:0000256" key="1">
    <source>
        <dbReference type="SAM" id="SignalP"/>
    </source>
</evidence>
<dbReference type="Pfam" id="PF25484">
    <property type="entry name" value="DUF7907"/>
    <property type="match status" value="1"/>
</dbReference>
<keyword evidence="4" id="KW-1185">Reference proteome</keyword>
<protein>
    <recommendedName>
        <fullName evidence="2">DUF7907 domain-containing protein</fullName>
    </recommendedName>
</protein>